<keyword evidence="5" id="KW-0408">Iron</keyword>
<gene>
    <name evidence="9" type="ORF">GCM10011579_053060</name>
</gene>
<dbReference type="Gene3D" id="3.30.70.20">
    <property type="match status" value="1"/>
</dbReference>
<evidence type="ECO:0000256" key="6">
    <source>
        <dbReference type="ARBA" id="ARBA00023014"/>
    </source>
</evidence>
<feature type="compositionally biased region" description="Polar residues" evidence="8">
    <location>
        <begin position="14"/>
        <end position="32"/>
    </location>
</feature>
<dbReference type="AlphaFoldDB" id="A0A918D6E9"/>
<dbReference type="Pfam" id="PF13370">
    <property type="entry name" value="Fer4_13"/>
    <property type="match status" value="1"/>
</dbReference>
<name>A0A918D6E9_9ACTN</name>
<evidence type="ECO:0000256" key="4">
    <source>
        <dbReference type="ARBA" id="ARBA00022982"/>
    </source>
</evidence>
<dbReference type="SUPFAM" id="SSF54862">
    <property type="entry name" value="4Fe-4S ferredoxins"/>
    <property type="match status" value="1"/>
</dbReference>
<evidence type="ECO:0000256" key="2">
    <source>
        <dbReference type="ARBA" id="ARBA00022448"/>
    </source>
</evidence>
<proteinExistence type="predicted"/>
<dbReference type="PANTHER" id="PTHR36923">
    <property type="entry name" value="FERREDOXIN"/>
    <property type="match status" value="1"/>
</dbReference>
<sequence length="110" mass="11215">MSEVSDVSGIGDVNGTSDMSDVNRTSGVSETNGMGDASRAAAARRLTITVDPDACCAMGRCAGTEPELFDQDPDTGTVVLLDPTPAPARHAAARLCAELCPCGAITLTED</sequence>
<dbReference type="RefSeq" id="WP_373294548.1">
    <property type="nucleotide sequence ID" value="NZ_BMMM01000010.1"/>
</dbReference>
<evidence type="ECO:0000313" key="9">
    <source>
        <dbReference type="EMBL" id="GGN74197.1"/>
    </source>
</evidence>
<keyword evidence="3" id="KW-0479">Metal-binding</keyword>
<keyword evidence="10" id="KW-1185">Reference proteome</keyword>
<feature type="region of interest" description="Disordered" evidence="8">
    <location>
        <begin position="1"/>
        <end position="41"/>
    </location>
</feature>
<evidence type="ECO:0000256" key="7">
    <source>
        <dbReference type="ARBA" id="ARBA00023291"/>
    </source>
</evidence>
<protein>
    <recommendedName>
        <fullName evidence="11">Ferredoxin</fullName>
    </recommendedName>
</protein>
<dbReference type="PANTHER" id="PTHR36923:SF3">
    <property type="entry name" value="FERREDOXIN"/>
    <property type="match status" value="1"/>
</dbReference>
<organism evidence="9 10">
    <name type="scientific">Streptomyces albiflavescens</name>
    <dbReference type="NCBI Taxonomy" id="1623582"/>
    <lineage>
        <taxon>Bacteria</taxon>
        <taxon>Bacillati</taxon>
        <taxon>Actinomycetota</taxon>
        <taxon>Actinomycetes</taxon>
        <taxon>Kitasatosporales</taxon>
        <taxon>Streptomycetaceae</taxon>
        <taxon>Streptomyces</taxon>
    </lineage>
</organism>
<comment type="caution">
    <text evidence="9">The sequence shown here is derived from an EMBL/GenBank/DDBJ whole genome shotgun (WGS) entry which is preliminary data.</text>
</comment>
<evidence type="ECO:0000256" key="5">
    <source>
        <dbReference type="ARBA" id="ARBA00023004"/>
    </source>
</evidence>
<accession>A0A918D6E9</accession>
<evidence type="ECO:0000256" key="1">
    <source>
        <dbReference type="ARBA" id="ARBA00001927"/>
    </source>
</evidence>
<dbReference type="GO" id="GO:0051538">
    <property type="term" value="F:3 iron, 4 sulfur cluster binding"/>
    <property type="evidence" value="ECO:0007669"/>
    <property type="project" value="UniProtKB-KW"/>
</dbReference>
<evidence type="ECO:0000256" key="8">
    <source>
        <dbReference type="SAM" id="MobiDB-lite"/>
    </source>
</evidence>
<dbReference type="EMBL" id="BMMM01000010">
    <property type="protein sequence ID" value="GGN74197.1"/>
    <property type="molecule type" value="Genomic_DNA"/>
</dbReference>
<evidence type="ECO:0000256" key="3">
    <source>
        <dbReference type="ARBA" id="ARBA00022723"/>
    </source>
</evidence>
<dbReference type="InterPro" id="IPR051269">
    <property type="entry name" value="Fe-S_cluster_ET"/>
</dbReference>
<keyword evidence="2" id="KW-0813">Transport</keyword>
<reference evidence="9 10" key="1">
    <citation type="journal article" date="2014" name="Int. J. Syst. Evol. Microbiol.">
        <title>Complete genome sequence of Corynebacterium casei LMG S-19264T (=DSM 44701T), isolated from a smear-ripened cheese.</title>
        <authorList>
            <consortium name="US DOE Joint Genome Institute (JGI-PGF)"/>
            <person name="Walter F."/>
            <person name="Albersmeier A."/>
            <person name="Kalinowski J."/>
            <person name="Ruckert C."/>
        </authorList>
    </citation>
    <scope>NUCLEOTIDE SEQUENCE [LARGE SCALE GENOMIC DNA]</scope>
    <source>
        <strain evidence="9 10">CGMCC 4.7111</strain>
    </source>
</reference>
<dbReference type="GO" id="GO:0046872">
    <property type="term" value="F:metal ion binding"/>
    <property type="evidence" value="ECO:0007669"/>
    <property type="project" value="UniProtKB-KW"/>
</dbReference>
<dbReference type="Proteomes" id="UP000600365">
    <property type="component" value="Unassembled WGS sequence"/>
</dbReference>
<evidence type="ECO:0008006" key="11">
    <source>
        <dbReference type="Google" id="ProtNLM"/>
    </source>
</evidence>
<keyword evidence="7" id="KW-0003">3Fe-4S</keyword>
<evidence type="ECO:0000313" key="10">
    <source>
        <dbReference type="Proteomes" id="UP000600365"/>
    </source>
</evidence>
<keyword evidence="6" id="KW-0411">Iron-sulfur</keyword>
<keyword evidence="4" id="KW-0249">Electron transport</keyword>
<comment type="cofactor">
    <cofactor evidence="1">
        <name>[3Fe-4S] cluster</name>
        <dbReference type="ChEBI" id="CHEBI:21137"/>
    </cofactor>
</comment>